<dbReference type="EMBL" id="SXFB01000002">
    <property type="protein sequence ID" value="NFV25211.1"/>
    <property type="molecule type" value="Genomic_DNA"/>
</dbReference>
<reference evidence="1 2" key="1">
    <citation type="submission" date="2019-04" db="EMBL/GenBank/DDBJ databases">
        <title>Genome sequencing of Clostridium botulinum Groups I-IV and Clostridium butyricum.</title>
        <authorList>
            <person name="Brunt J."/>
            <person name="Van Vliet A.H.M."/>
            <person name="Stringer S.C."/>
            <person name="Carter A.T."/>
            <person name="Peck M.W."/>
        </authorList>
    </citation>
    <scope>NUCLEOTIDE SEQUENCE [LARGE SCALE GENOMIC DNA]</scope>
    <source>
        <strain evidence="1 2">BL81</strain>
    </source>
</reference>
<gene>
    <name evidence="1" type="ORF">FDG31_03365</name>
</gene>
<dbReference type="AlphaFoldDB" id="A0A6B4JKT0"/>
<evidence type="ECO:0000313" key="1">
    <source>
        <dbReference type="EMBL" id="NFV25211.1"/>
    </source>
</evidence>
<comment type="caution">
    <text evidence="1">The sequence shown here is derived from an EMBL/GenBank/DDBJ whole genome shotgun (WGS) entry which is preliminary data.</text>
</comment>
<evidence type="ECO:0000313" key="2">
    <source>
        <dbReference type="Proteomes" id="UP000486903"/>
    </source>
</evidence>
<organism evidence="1 2">
    <name type="scientific">Clostridium botulinum</name>
    <dbReference type="NCBI Taxonomy" id="1491"/>
    <lineage>
        <taxon>Bacteria</taxon>
        <taxon>Bacillati</taxon>
        <taxon>Bacillota</taxon>
        <taxon>Clostridia</taxon>
        <taxon>Eubacteriales</taxon>
        <taxon>Clostridiaceae</taxon>
        <taxon>Clostridium</taxon>
    </lineage>
</organism>
<proteinExistence type="predicted"/>
<protein>
    <submittedName>
        <fullName evidence="1">Uncharacterized protein</fullName>
    </submittedName>
</protein>
<accession>A0A6B4JKT0</accession>
<dbReference type="Proteomes" id="UP000486903">
    <property type="component" value="Unassembled WGS sequence"/>
</dbReference>
<sequence length="64" mass="7770">MKKLNKWFENIISNKYLKIEMIFFIGILIIIFTNFLINLHFGLYSLGFLLIAYSIFLFKFEVRE</sequence>
<name>A0A6B4JKT0_CLOBO</name>